<evidence type="ECO:0000256" key="6">
    <source>
        <dbReference type="ARBA" id="ARBA00022989"/>
    </source>
</evidence>
<evidence type="ECO:0000256" key="7">
    <source>
        <dbReference type="ARBA" id="ARBA00023136"/>
    </source>
</evidence>
<evidence type="ECO:0000256" key="4">
    <source>
        <dbReference type="ARBA" id="ARBA00022475"/>
    </source>
</evidence>
<keyword evidence="5 8" id="KW-0812">Transmembrane</keyword>
<dbReference type="InterPro" id="IPR000515">
    <property type="entry name" value="MetI-like"/>
</dbReference>
<evidence type="ECO:0000256" key="2">
    <source>
        <dbReference type="ARBA" id="ARBA00007069"/>
    </source>
</evidence>
<comment type="caution">
    <text evidence="10">The sequence shown here is derived from an EMBL/GenBank/DDBJ whole genome shotgun (WGS) entry which is preliminary data.</text>
</comment>
<dbReference type="PROSITE" id="PS50928">
    <property type="entry name" value="ABC_TM1"/>
    <property type="match status" value="1"/>
</dbReference>
<gene>
    <name evidence="10" type="ORF">DFR31_1506</name>
</gene>
<dbReference type="SUPFAM" id="SSF161098">
    <property type="entry name" value="MetI-like"/>
    <property type="match status" value="1"/>
</dbReference>
<evidence type="ECO:0000259" key="9">
    <source>
        <dbReference type="PROSITE" id="PS50928"/>
    </source>
</evidence>
<feature type="transmembrane region" description="Helical" evidence="8">
    <location>
        <begin position="101"/>
        <end position="123"/>
    </location>
</feature>
<name>A0A498C811_9GAMM</name>
<dbReference type="AlphaFoldDB" id="A0A498C811"/>
<dbReference type="OrthoDB" id="9807047at2"/>
<reference evidence="10 11" key="1">
    <citation type="submission" date="2018-10" db="EMBL/GenBank/DDBJ databases">
        <title>Genomic Encyclopedia of Type Strains, Phase IV (KMG-IV): sequencing the most valuable type-strain genomes for metagenomic binning, comparative biology and taxonomic classification.</title>
        <authorList>
            <person name="Goeker M."/>
        </authorList>
    </citation>
    <scope>NUCLEOTIDE SEQUENCE [LARGE SCALE GENOMIC DNA]</scope>
    <source>
        <strain evidence="10 11">DSM 12769</strain>
    </source>
</reference>
<evidence type="ECO:0000313" key="11">
    <source>
        <dbReference type="Proteomes" id="UP000275461"/>
    </source>
</evidence>
<evidence type="ECO:0000256" key="1">
    <source>
        <dbReference type="ARBA" id="ARBA00004651"/>
    </source>
</evidence>
<dbReference type="EMBL" id="RCDA01000001">
    <property type="protein sequence ID" value="RLK51563.1"/>
    <property type="molecule type" value="Genomic_DNA"/>
</dbReference>
<dbReference type="RefSeq" id="WP_121441967.1">
    <property type="nucleotide sequence ID" value="NZ_RCDA01000001.1"/>
</dbReference>
<feature type="transmembrane region" description="Helical" evidence="8">
    <location>
        <begin position="46"/>
        <end position="70"/>
    </location>
</feature>
<evidence type="ECO:0000256" key="5">
    <source>
        <dbReference type="ARBA" id="ARBA00022692"/>
    </source>
</evidence>
<evidence type="ECO:0000313" key="10">
    <source>
        <dbReference type="EMBL" id="RLK51563.1"/>
    </source>
</evidence>
<dbReference type="Pfam" id="PF00528">
    <property type="entry name" value="BPD_transp_1"/>
    <property type="match status" value="1"/>
</dbReference>
<dbReference type="CDD" id="cd06261">
    <property type="entry name" value="TM_PBP2"/>
    <property type="match status" value="1"/>
</dbReference>
<keyword evidence="7 8" id="KW-0472">Membrane</keyword>
<dbReference type="GO" id="GO:0055085">
    <property type="term" value="P:transmembrane transport"/>
    <property type="evidence" value="ECO:0007669"/>
    <property type="project" value="InterPro"/>
</dbReference>
<feature type="transmembrane region" description="Helical" evidence="8">
    <location>
        <begin position="234"/>
        <end position="257"/>
    </location>
</feature>
<feature type="transmembrane region" description="Helical" evidence="8">
    <location>
        <begin position="180"/>
        <end position="201"/>
    </location>
</feature>
<keyword evidence="6 8" id="KW-1133">Transmembrane helix</keyword>
<evidence type="ECO:0000256" key="3">
    <source>
        <dbReference type="ARBA" id="ARBA00022448"/>
    </source>
</evidence>
<feature type="transmembrane region" description="Helical" evidence="8">
    <location>
        <begin position="286"/>
        <end position="307"/>
    </location>
</feature>
<feature type="domain" description="ABC transmembrane type-1" evidence="9">
    <location>
        <begin position="101"/>
        <end position="307"/>
    </location>
</feature>
<dbReference type="GO" id="GO:0005886">
    <property type="term" value="C:plasma membrane"/>
    <property type="evidence" value="ECO:0007669"/>
    <property type="project" value="UniProtKB-SubCell"/>
</dbReference>
<dbReference type="PANTHER" id="PTHR42929">
    <property type="entry name" value="INNER MEMBRANE ABC TRANSPORTER PERMEASE PROTEIN YDCU-RELATED-RELATED"/>
    <property type="match status" value="1"/>
</dbReference>
<comment type="similarity">
    <text evidence="2">Belongs to the binding-protein-dependent transport system permease family. CysTW subfamily.</text>
</comment>
<evidence type="ECO:0000256" key="8">
    <source>
        <dbReference type="RuleBase" id="RU363032"/>
    </source>
</evidence>
<dbReference type="PANTHER" id="PTHR42929:SF1">
    <property type="entry name" value="INNER MEMBRANE ABC TRANSPORTER PERMEASE PROTEIN YDCU-RELATED"/>
    <property type="match status" value="1"/>
</dbReference>
<proteinExistence type="inferred from homology"/>
<sequence length="319" mass="34481">MSLVRSLLSGVTGGALPRGAGTTSTTPAQPGKALADLVRHLSRPGLLLSLPVLVLLLTGFLAPLVLVVTYSVMPPHSFSITQVPTLANYAHILSSSYYVSFLWSLLLAFLTTVILMAVSWPIAYGMMRTFRHPMVLTLFLVLPLFISENVRLYGWVLTLLQHGVVDGSMRALFDISIPSVLYNGPMILLGLVVVFLPFMLFPMALGISMIPDACREAAYDMGANRWQVFREVEVPLAMPGILIGALLTFVLALGSIAESKILGGQSIIMVAQEIETAFTYAQNWPLGAALATLLIALTAVLVLTLLARLDIDRLFGRGD</sequence>
<feature type="transmembrane region" description="Helical" evidence="8">
    <location>
        <begin position="135"/>
        <end position="160"/>
    </location>
</feature>
<dbReference type="Proteomes" id="UP000275461">
    <property type="component" value="Unassembled WGS sequence"/>
</dbReference>
<protein>
    <submittedName>
        <fullName evidence="10">Spermidine/putrescine transport system permease protein</fullName>
    </submittedName>
</protein>
<comment type="subcellular location">
    <subcellularLocation>
        <location evidence="1 8">Cell membrane</location>
        <topology evidence="1 8">Multi-pass membrane protein</topology>
    </subcellularLocation>
</comment>
<keyword evidence="3 8" id="KW-0813">Transport</keyword>
<accession>A0A498C811</accession>
<dbReference type="Gene3D" id="1.10.3720.10">
    <property type="entry name" value="MetI-like"/>
    <property type="match status" value="1"/>
</dbReference>
<organism evidence="10 11">
    <name type="scientific">Alkalispirillum mobile</name>
    <dbReference type="NCBI Taxonomy" id="85925"/>
    <lineage>
        <taxon>Bacteria</taxon>
        <taxon>Pseudomonadati</taxon>
        <taxon>Pseudomonadota</taxon>
        <taxon>Gammaproteobacteria</taxon>
        <taxon>Chromatiales</taxon>
        <taxon>Ectothiorhodospiraceae</taxon>
        <taxon>Alkalispirillum</taxon>
    </lineage>
</organism>
<keyword evidence="11" id="KW-1185">Reference proteome</keyword>
<keyword evidence="4" id="KW-1003">Cell membrane</keyword>
<dbReference type="InterPro" id="IPR035906">
    <property type="entry name" value="MetI-like_sf"/>
</dbReference>